<dbReference type="InterPro" id="IPR027267">
    <property type="entry name" value="AH/BAR_dom_sf"/>
</dbReference>
<gene>
    <name evidence="2" type="ORF">TKK_007432</name>
</gene>
<dbReference type="AlphaFoldDB" id="A0ABD2X313"/>
<reference evidence="2 3" key="1">
    <citation type="journal article" date="2024" name="bioRxiv">
        <title>A reference genome for Trichogramma kaykai: A tiny desert-dwelling parasitoid wasp with competing sex-ratio distorters.</title>
        <authorList>
            <person name="Culotta J."/>
            <person name="Lindsey A.R."/>
        </authorList>
    </citation>
    <scope>NUCLEOTIDE SEQUENCE [LARGE SCALE GENOMIC DNA]</scope>
    <source>
        <strain evidence="2 3">KSX58</strain>
    </source>
</reference>
<evidence type="ECO:0000313" key="2">
    <source>
        <dbReference type="EMBL" id="KAL3399237.1"/>
    </source>
</evidence>
<dbReference type="EMBL" id="JBJJXI010000058">
    <property type="protein sequence ID" value="KAL3399237.1"/>
    <property type="molecule type" value="Genomic_DNA"/>
</dbReference>
<dbReference type="Proteomes" id="UP001627154">
    <property type="component" value="Unassembled WGS sequence"/>
</dbReference>
<protein>
    <submittedName>
        <fullName evidence="2">Uncharacterized protein</fullName>
    </submittedName>
</protein>
<proteinExistence type="predicted"/>
<evidence type="ECO:0000313" key="3">
    <source>
        <dbReference type="Proteomes" id="UP001627154"/>
    </source>
</evidence>
<organism evidence="2 3">
    <name type="scientific">Trichogramma kaykai</name>
    <dbReference type="NCBI Taxonomy" id="54128"/>
    <lineage>
        <taxon>Eukaryota</taxon>
        <taxon>Metazoa</taxon>
        <taxon>Ecdysozoa</taxon>
        <taxon>Arthropoda</taxon>
        <taxon>Hexapoda</taxon>
        <taxon>Insecta</taxon>
        <taxon>Pterygota</taxon>
        <taxon>Neoptera</taxon>
        <taxon>Endopterygota</taxon>
        <taxon>Hymenoptera</taxon>
        <taxon>Apocrita</taxon>
        <taxon>Proctotrupomorpha</taxon>
        <taxon>Chalcidoidea</taxon>
        <taxon>Trichogrammatidae</taxon>
        <taxon>Trichogramma</taxon>
    </lineage>
</organism>
<dbReference type="SUPFAM" id="SSF103657">
    <property type="entry name" value="BAR/IMD domain-like"/>
    <property type="match status" value="1"/>
</dbReference>
<sequence>MTSNSSTIEDVDMDDVEFTLKDTFEHLMEERQERITQVKKLMEIIKNNEAKTIESNVTPAEIRRKRLKFVQSMTKIVSQEQPKDLPLPSTSDMYIDALTVLEKEVEKVEELNQIAKQENEELKKKLTELEKKKLAFEQIKEASLNAVDSETTSNYEAEMLTVKQIFQETKSDLIAVVDTLFPDNENFQDFLSILTRARTKGGDDLYIKVKPKYLEFAHFLDEADIVQFHPNQKNMCKLRDL</sequence>
<accession>A0ABD2X313</accession>
<name>A0ABD2X313_9HYME</name>
<keyword evidence="3" id="KW-1185">Reference proteome</keyword>
<keyword evidence="1" id="KW-0175">Coiled coil</keyword>
<feature type="coiled-coil region" evidence="1">
    <location>
        <begin position="98"/>
        <end position="139"/>
    </location>
</feature>
<comment type="caution">
    <text evidence="2">The sequence shown here is derived from an EMBL/GenBank/DDBJ whole genome shotgun (WGS) entry which is preliminary data.</text>
</comment>
<evidence type="ECO:0000256" key="1">
    <source>
        <dbReference type="SAM" id="Coils"/>
    </source>
</evidence>